<dbReference type="EMBL" id="KQ991041">
    <property type="protein sequence ID" value="KZV52551.1"/>
    <property type="molecule type" value="Genomic_DNA"/>
</dbReference>
<dbReference type="AlphaFoldDB" id="A0A2Z7D6N7"/>
<keyword evidence="2" id="KW-1185">Reference proteome</keyword>
<sequence length="122" mass="13618">MALSRSFLHISFSSELIFSSHLICYNHLFLFLLARFRSGLLQCQIGSALTGYVHYADLVSEITFFYSVLRNSAMLTVQSSSSMILVCYSCSLLRSGSALVSDLVQLTAAELIRLYVRPAHLN</sequence>
<name>A0A2Z7D6N7_9LAMI</name>
<protein>
    <submittedName>
        <fullName evidence="1">Uncharacterized protein</fullName>
    </submittedName>
</protein>
<organism evidence="1 2">
    <name type="scientific">Dorcoceras hygrometricum</name>
    <dbReference type="NCBI Taxonomy" id="472368"/>
    <lineage>
        <taxon>Eukaryota</taxon>
        <taxon>Viridiplantae</taxon>
        <taxon>Streptophyta</taxon>
        <taxon>Embryophyta</taxon>
        <taxon>Tracheophyta</taxon>
        <taxon>Spermatophyta</taxon>
        <taxon>Magnoliopsida</taxon>
        <taxon>eudicotyledons</taxon>
        <taxon>Gunneridae</taxon>
        <taxon>Pentapetalae</taxon>
        <taxon>asterids</taxon>
        <taxon>lamiids</taxon>
        <taxon>Lamiales</taxon>
        <taxon>Gesneriaceae</taxon>
        <taxon>Didymocarpoideae</taxon>
        <taxon>Trichosporeae</taxon>
        <taxon>Loxocarpinae</taxon>
        <taxon>Dorcoceras</taxon>
    </lineage>
</organism>
<dbReference type="Proteomes" id="UP000250235">
    <property type="component" value="Unassembled WGS sequence"/>
</dbReference>
<reference evidence="1 2" key="1">
    <citation type="journal article" date="2015" name="Proc. Natl. Acad. Sci. U.S.A.">
        <title>The resurrection genome of Boea hygrometrica: A blueprint for survival of dehydration.</title>
        <authorList>
            <person name="Xiao L."/>
            <person name="Yang G."/>
            <person name="Zhang L."/>
            <person name="Yang X."/>
            <person name="Zhao S."/>
            <person name="Ji Z."/>
            <person name="Zhou Q."/>
            <person name="Hu M."/>
            <person name="Wang Y."/>
            <person name="Chen M."/>
            <person name="Xu Y."/>
            <person name="Jin H."/>
            <person name="Xiao X."/>
            <person name="Hu G."/>
            <person name="Bao F."/>
            <person name="Hu Y."/>
            <person name="Wan P."/>
            <person name="Li L."/>
            <person name="Deng X."/>
            <person name="Kuang T."/>
            <person name="Xiang C."/>
            <person name="Zhu J.K."/>
            <person name="Oliver M.J."/>
            <person name="He Y."/>
        </authorList>
    </citation>
    <scope>NUCLEOTIDE SEQUENCE [LARGE SCALE GENOMIC DNA]</scope>
    <source>
        <strain evidence="2">cv. XS01</strain>
    </source>
</reference>
<gene>
    <name evidence="1" type="ORF">F511_32094</name>
</gene>
<accession>A0A2Z7D6N7</accession>
<proteinExistence type="predicted"/>
<evidence type="ECO:0000313" key="2">
    <source>
        <dbReference type="Proteomes" id="UP000250235"/>
    </source>
</evidence>
<evidence type="ECO:0000313" key="1">
    <source>
        <dbReference type="EMBL" id="KZV52551.1"/>
    </source>
</evidence>